<dbReference type="STRING" id="1231339.Abci_008_119"/>
<evidence type="ECO:0000259" key="9">
    <source>
        <dbReference type="Pfam" id="PF01979"/>
    </source>
</evidence>
<comment type="similarity">
    <text evidence="2 8">Belongs to the metallo-dependent hydrolases superfamily. ATZ/TRZ family.</text>
</comment>
<dbReference type="Gene3D" id="3.20.20.140">
    <property type="entry name" value="Metal-dependent hydrolases"/>
    <property type="match status" value="1"/>
</dbReference>
<dbReference type="RefSeq" id="WP_048838059.1">
    <property type="nucleotide sequence ID" value="NZ_BAMV01000008.1"/>
</dbReference>
<gene>
    <name evidence="10" type="ORF">Abci_008_119</name>
    <name evidence="11" type="ORF">ACI01nite_02080</name>
</gene>
<comment type="cofactor">
    <cofactor evidence="8">
        <name>Zn(2+)</name>
        <dbReference type="ChEBI" id="CHEBI:29105"/>
    </cofactor>
    <text evidence="8">Binds 1 zinc ion per subunit.</text>
</comment>
<reference evidence="10 12" key="1">
    <citation type="submission" date="2012-11" db="EMBL/GenBank/DDBJ databases">
        <title>Whole genome sequence of Acetobacter cibinongensis 4H-1.</title>
        <authorList>
            <person name="Azuma Y."/>
            <person name="Higashiura N."/>
            <person name="Hirakawa H."/>
            <person name="Matsushita K."/>
        </authorList>
    </citation>
    <scope>NUCLEOTIDE SEQUENCE [LARGE SCALE GENOMIC DNA]</scope>
    <source>
        <strain evidence="10 12">4H-1</strain>
    </source>
</reference>
<evidence type="ECO:0000313" key="12">
    <source>
        <dbReference type="Proteomes" id="UP000032671"/>
    </source>
</evidence>
<dbReference type="AlphaFoldDB" id="A0A0D6N392"/>
<feature type="domain" description="Amidohydrolase-related" evidence="9">
    <location>
        <begin position="71"/>
        <end position="433"/>
    </location>
</feature>
<dbReference type="EC" id="3.5.4.3" evidence="3 7"/>
<dbReference type="GO" id="GO:0005829">
    <property type="term" value="C:cytosol"/>
    <property type="evidence" value="ECO:0007669"/>
    <property type="project" value="TreeGrafter"/>
</dbReference>
<evidence type="ECO:0000313" key="10">
    <source>
        <dbReference type="EMBL" id="GAN59986.1"/>
    </source>
</evidence>
<dbReference type="InterPro" id="IPR006680">
    <property type="entry name" value="Amidohydro-rel"/>
</dbReference>
<dbReference type="FunFam" id="3.20.20.140:FF:000022">
    <property type="entry name" value="Guanine deaminase"/>
    <property type="match status" value="1"/>
</dbReference>
<evidence type="ECO:0000256" key="5">
    <source>
        <dbReference type="ARBA" id="ARBA00022801"/>
    </source>
</evidence>
<dbReference type="SUPFAM" id="SSF51556">
    <property type="entry name" value="Metallo-dependent hydrolases"/>
    <property type="match status" value="1"/>
</dbReference>
<accession>A0A0D6N392</accession>
<proteinExistence type="inferred from homology"/>
<accession>A0A6N3SMH9</accession>
<dbReference type="PANTHER" id="PTHR11271:SF6">
    <property type="entry name" value="GUANINE DEAMINASE"/>
    <property type="match status" value="1"/>
</dbReference>
<keyword evidence="13" id="KW-1185">Reference proteome</keyword>
<dbReference type="Proteomes" id="UP000321891">
    <property type="component" value="Unassembled WGS sequence"/>
</dbReference>
<keyword evidence="4 8" id="KW-0479">Metal-binding</keyword>
<dbReference type="EMBL" id="BAMV01000008">
    <property type="protein sequence ID" value="GAN59986.1"/>
    <property type="molecule type" value="Genomic_DNA"/>
</dbReference>
<dbReference type="SUPFAM" id="SSF51338">
    <property type="entry name" value="Composite domain of metallo-dependent hydrolases"/>
    <property type="match status" value="1"/>
</dbReference>
<dbReference type="EMBL" id="BJVU01000001">
    <property type="protein sequence ID" value="GEL57606.1"/>
    <property type="molecule type" value="Genomic_DNA"/>
</dbReference>
<dbReference type="GO" id="GO:0008892">
    <property type="term" value="F:guanine deaminase activity"/>
    <property type="evidence" value="ECO:0007669"/>
    <property type="project" value="UniProtKB-UniRule"/>
</dbReference>
<evidence type="ECO:0000256" key="4">
    <source>
        <dbReference type="ARBA" id="ARBA00022723"/>
    </source>
</evidence>
<dbReference type="Pfam" id="PF01979">
    <property type="entry name" value="Amidohydro_1"/>
    <property type="match status" value="1"/>
</dbReference>
<dbReference type="Proteomes" id="UP000032671">
    <property type="component" value="Unassembled WGS sequence"/>
</dbReference>
<evidence type="ECO:0000256" key="6">
    <source>
        <dbReference type="ARBA" id="ARBA00022833"/>
    </source>
</evidence>
<sequence>MTLPSRHAALRGCFITFRGNPFIMPPEDALHVEEDGLILIKDGMITHCGPYTQVRPLVPDNCTITHYPDSIITAGFIDTHVHYPQMPVTASWGEELLAWLKHYVFPAEARFEDKALAHAVARGFMTELLRNGTTTAAVYCTVHPQSVDAFFEESSRIGTRMIAGKVLMDRNAPDTVRDTVQQGYADSVALIDRWHKNGRQLYAVTPRFAITSTPEQLEMAGALFKSRDDLFMQTHLAETQQECADVATLFPNRSSYLDVYDKAGLVGPRALFGHGIYLNEHDLQHCHAADCTLCHCPTSNLFLGSGIFRLFDVTSKARPVRTGLGTDVGAGTSLSLLATMAEAYKVSLLAGGTKLHAIQAFWLATAGGAQALHLADKIGTIAPGLEADLCVLNPNATPLLKQRVKTSKTMADILFALMMLGDDRCIQATWVHGACVHEI</sequence>
<comment type="catalytic activity">
    <reaction evidence="8">
        <text>guanine + H2O + H(+) = xanthine + NH4(+)</text>
        <dbReference type="Rhea" id="RHEA:14665"/>
        <dbReference type="ChEBI" id="CHEBI:15377"/>
        <dbReference type="ChEBI" id="CHEBI:15378"/>
        <dbReference type="ChEBI" id="CHEBI:16235"/>
        <dbReference type="ChEBI" id="CHEBI:17712"/>
        <dbReference type="ChEBI" id="CHEBI:28938"/>
        <dbReference type="EC" id="3.5.4.3"/>
    </reaction>
</comment>
<dbReference type="Gene3D" id="2.30.40.10">
    <property type="entry name" value="Urease, subunit C, domain 1"/>
    <property type="match status" value="1"/>
</dbReference>
<reference evidence="11 13" key="2">
    <citation type="submission" date="2019-07" db="EMBL/GenBank/DDBJ databases">
        <title>Whole genome shotgun sequence of Acetobacter cibinongensis NBRC 16605.</title>
        <authorList>
            <person name="Hosoyama A."/>
            <person name="Uohara A."/>
            <person name="Ohji S."/>
            <person name="Ichikawa N."/>
        </authorList>
    </citation>
    <scope>NUCLEOTIDE SEQUENCE [LARGE SCALE GENOMIC DNA]</scope>
    <source>
        <strain evidence="11 13">NBRC 16605</strain>
    </source>
</reference>
<dbReference type="GO" id="GO:0008270">
    <property type="term" value="F:zinc ion binding"/>
    <property type="evidence" value="ECO:0007669"/>
    <property type="project" value="UniProtKB-UniRule"/>
</dbReference>
<dbReference type="GO" id="GO:0006147">
    <property type="term" value="P:guanine catabolic process"/>
    <property type="evidence" value="ECO:0007669"/>
    <property type="project" value="UniProtKB-UniRule"/>
</dbReference>
<comment type="function">
    <text evidence="8">Catalyzes the hydrolytic deamination of guanine, producing xanthine and ammonia.</text>
</comment>
<comment type="pathway">
    <text evidence="1 8">Purine metabolism; guanine degradation; xanthine from guanine: step 1/1.</text>
</comment>
<evidence type="ECO:0000313" key="13">
    <source>
        <dbReference type="Proteomes" id="UP000321891"/>
    </source>
</evidence>
<dbReference type="InterPro" id="IPR051607">
    <property type="entry name" value="Metallo-dep_hydrolases"/>
</dbReference>
<dbReference type="NCBIfam" id="TIGR02967">
    <property type="entry name" value="guan_deamin"/>
    <property type="match status" value="1"/>
</dbReference>
<dbReference type="UniPathway" id="UPA00603">
    <property type="reaction ID" value="UER00660"/>
</dbReference>
<evidence type="ECO:0000256" key="3">
    <source>
        <dbReference type="ARBA" id="ARBA00012781"/>
    </source>
</evidence>
<dbReference type="InterPro" id="IPR032466">
    <property type="entry name" value="Metal_Hydrolase"/>
</dbReference>
<evidence type="ECO:0000256" key="8">
    <source>
        <dbReference type="RuleBase" id="RU366009"/>
    </source>
</evidence>
<protein>
    <recommendedName>
        <fullName evidence="3 7">Guanine deaminase</fullName>
        <shortName evidence="8">Guanase</shortName>
        <ecNumber evidence="3 7">3.5.4.3</ecNumber>
    </recommendedName>
    <alternativeName>
        <fullName evidence="8">Guanine aminohydrolase</fullName>
    </alternativeName>
</protein>
<evidence type="ECO:0000256" key="7">
    <source>
        <dbReference type="NCBIfam" id="TIGR02967"/>
    </source>
</evidence>
<evidence type="ECO:0000256" key="1">
    <source>
        <dbReference type="ARBA" id="ARBA00004984"/>
    </source>
</evidence>
<name>A0A0D6N392_9PROT</name>
<evidence type="ECO:0000313" key="11">
    <source>
        <dbReference type="EMBL" id="GEL57606.1"/>
    </source>
</evidence>
<dbReference type="InterPro" id="IPR011059">
    <property type="entry name" value="Metal-dep_hydrolase_composite"/>
</dbReference>
<dbReference type="PANTHER" id="PTHR11271">
    <property type="entry name" value="GUANINE DEAMINASE"/>
    <property type="match status" value="1"/>
</dbReference>
<keyword evidence="6 8" id="KW-0862">Zinc</keyword>
<dbReference type="NCBIfam" id="NF006679">
    <property type="entry name" value="PRK09228.1"/>
    <property type="match status" value="1"/>
</dbReference>
<keyword evidence="5 8" id="KW-0378">Hydrolase</keyword>
<evidence type="ECO:0000256" key="2">
    <source>
        <dbReference type="ARBA" id="ARBA00006745"/>
    </source>
</evidence>
<organism evidence="10 12">
    <name type="scientific">Acetobacter cibinongensis</name>
    <dbReference type="NCBI Taxonomy" id="146475"/>
    <lineage>
        <taxon>Bacteria</taxon>
        <taxon>Pseudomonadati</taxon>
        <taxon>Pseudomonadota</taxon>
        <taxon>Alphaproteobacteria</taxon>
        <taxon>Acetobacterales</taxon>
        <taxon>Acetobacteraceae</taxon>
        <taxon>Acetobacter</taxon>
    </lineage>
</organism>
<comment type="caution">
    <text evidence="10">The sequence shown here is derived from an EMBL/GenBank/DDBJ whole genome shotgun (WGS) entry which is preliminary data.</text>
</comment>
<dbReference type="InterPro" id="IPR014311">
    <property type="entry name" value="Guanine_deaminase"/>
</dbReference>